<keyword evidence="4" id="KW-0479">Metal-binding</keyword>
<dbReference type="InterPro" id="IPR006963">
    <property type="entry name" value="Mopterin_OxRdtase_4Fe-4S_dom"/>
</dbReference>
<feature type="domain" description="4Fe-4S Mo/W bis-MGD-type" evidence="8">
    <location>
        <begin position="5"/>
        <end position="62"/>
    </location>
</feature>
<dbReference type="GO" id="GO:0051536">
    <property type="term" value="F:iron-sulfur cluster binding"/>
    <property type="evidence" value="ECO:0007669"/>
    <property type="project" value="UniProtKB-KW"/>
</dbReference>
<keyword evidence="6" id="KW-0408">Iron</keyword>
<dbReference type="PROSITE" id="PS51669">
    <property type="entry name" value="4FE4S_MOW_BIS_MGD"/>
    <property type="match status" value="1"/>
</dbReference>
<protein>
    <submittedName>
        <fullName evidence="9">Molybdopterin oxidoreductase family protein</fullName>
    </submittedName>
</protein>
<dbReference type="PANTHER" id="PTHR43742">
    <property type="entry name" value="TRIMETHYLAMINE-N-OXIDE REDUCTASE"/>
    <property type="match status" value="1"/>
</dbReference>
<dbReference type="SUPFAM" id="SSF50692">
    <property type="entry name" value="ADC-like"/>
    <property type="match status" value="1"/>
</dbReference>
<dbReference type="Pfam" id="PF00384">
    <property type="entry name" value="Molybdopterin"/>
    <property type="match status" value="1"/>
</dbReference>
<evidence type="ECO:0000256" key="5">
    <source>
        <dbReference type="ARBA" id="ARBA00023002"/>
    </source>
</evidence>
<reference evidence="9 10" key="1">
    <citation type="journal article" date="2019" name="Nat. Microbiol.">
        <title>Mediterranean grassland soil C-N compound turnover is dependent on rainfall and depth, and is mediated by genomically divergent microorganisms.</title>
        <authorList>
            <person name="Diamond S."/>
            <person name="Andeer P.F."/>
            <person name="Li Z."/>
            <person name="Crits-Christoph A."/>
            <person name="Burstein D."/>
            <person name="Anantharaman K."/>
            <person name="Lane K.R."/>
            <person name="Thomas B.C."/>
            <person name="Pan C."/>
            <person name="Northen T.R."/>
            <person name="Banfield J.F."/>
        </authorList>
    </citation>
    <scope>NUCLEOTIDE SEQUENCE [LARGE SCALE GENOMIC DNA]</scope>
    <source>
        <strain evidence="9">WS_10</strain>
    </source>
</reference>
<keyword evidence="5" id="KW-0560">Oxidoreductase</keyword>
<evidence type="ECO:0000313" key="10">
    <source>
        <dbReference type="Proteomes" id="UP000319836"/>
    </source>
</evidence>
<dbReference type="Gene3D" id="3.40.228.10">
    <property type="entry name" value="Dimethylsulfoxide Reductase, domain 2"/>
    <property type="match status" value="1"/>
</dbReference>
<dbReference type="Pfam" id="PF01568">
    <property type="entry name" value="Molydop_binding"/>
    <property type="match status" value="1"/>
</dbReference>
<dbReference type="InterPro" id="IPR006657">
    <property type="entry name" value="MoPterin_dinucl-bd_dom"/>
</dbReference>
<evidence type="ECO:0000256" key="4">
    <source>
        <dbReference type="ARBA" id="ARBA00022723"/>
    </source>
</evidence>
<dbReference type="SMART" id="SM00926">
    <property type="entry name" value="Molybdop_Fe4S4"/>
    <property type="match status" value="1"/>
</dbReference>
<organism evidence="9 10">
    <name type="scientific">Eiseniibacteriota bacterium</name>
    <dbReference type="NCBI Taxonomy" id="2212470"/>
    <lineage>
        <taxon>Bacteria</taxon>
        <taxon>Candidatus Eiseniibacteriota</taxon>
    </lineage>
</organism>
<dbReference type="Gene3D" id="2.40.40.20">
    <property type="match status" value="1"/>
</dbReference>
<comment type="similarity">
    <text evidence="2">Belongs to the prokaryotic molybdopterin-containing oxidoreductase family.</text>
</comment>
<dbReference type="Gene3D" id="2.20.25.90">
    <property type="entry name" value="ADC-like domains"/>
    <property type="match status" value="1"/>
</dbReference>
<gene>
    <name evidence="9" type="ORF">E6K80_00865</name>
</gene>
<dbReference type="InterPro" id="IPR037920">
    <property type="entry name" value="YoaE_C"/>
</dbReference>
<dbReference type="InterPro" id="IPR009010">
    <property type="entry name" value="Asp_de-COase-like_dom_sf"/>
</dbReference>
<evidence type="ECO:0000313" key="9">
    <source>
        <dbReference type="EMBL" id="TMQ73145.1"/>
    </source>
</evidence>
<dbReference type="EMBL" id="VBPA01000021">
    <property type="protein sequence ID" value="TMQ73145.1"/>
    <property type="molecule type" value="Genomic_DNA"/>
</dbReference>
<keyword evidence="7" id="KW-0411">Iron-sulfur</keyword>
<evidence type="ECO:0000256" key="1">
    <source>
        <dbReference type="ARBA" id="ARBA00001942"/>
    </source>
</evidence>
<evidence type="ECO:0000256" key="2">
    <source>
        <dbReference type="ARBA" id="ARBA00010312"/>
    </source>
</evidence>
<keyword evidence="3" id="KW-0500">Molybdenum</keyword>
<comment type="caution">
    <text evidence="9">The sequence shown here is derived from an EMBL/GenBank/DDBJ whole genome shotgun (WGS) entry which is preliminary data.</text>
</comment>
<evidence type="ECO:0000256" key="3">
    <source>
        <dbReference type="ARBA" id="ARBA00022505"/>
    </source>
</evidence>
<dbReference type="GO" id="GO:0046872">
    <property type="term" value="F:metal ion binding"/>
    <property type="evidence" value="ECO:0007669"/>
    <property type="project" value="UniProtKB-KW"/>
</dbReference>
<dbReference type="Pfam" id="PF04879">
    <property type="entry name" value="Molybdop_Fe4S4"/>
    <property type="match status" value="1"/>
</dbReference>
<dbReference type="InterPro" id="IPR006655">
    <property type="entry name" value="Mopterin_OxRdtase_prok_CS"/>
</dbReference>
<proteinExistence type="inferred from homology"/>
<evidence type="ECO:0000259" key="8">
    <source>
        <dbReference type="PROSITE" id="PS51669"/>
    </source>
</evidence>
<dbReference type="InterPro" id="IPR050612">
    <property type="entry name" value="Prok_Mopterin_Oxidored"/>
</dbReference>
<dbReference type="GO" id="GO:0016491">
    <property type="term" value="F:oxidoreductase activity"/>
    <property type="evidence" value="ECO:0007669"/>
    <property type="project" value="UniProtKB-KW"/>
</dbReference>
<dbReference type="PROSITE" id="PS00490">
    <property type="entry name" value="MOLYBDOPTERIN_PROK_2"/>
    <property type="match status" value="1"/>
</dbReference>
<dbReference type="Proteomes" id="UP000319836">
    <property type="component" value="Unassembled WGS sequence"/>
</dbReference>
<comment type="cofactor">
    <cofactor evidence="1">
        <name>Mo-bis(molybdopterin guanine dinucleotide)</name>
        <dbReference type="ChEBI" id="CHEBI:60539"/>
    </cofactor>
</comment>
<dbReference type="CDD" id="cd02786">
    <property type="entry name" value="MopB_CT_3"/>
    <property type="match status" value="1"/>
</dbReference>
<evidence type="ECO:0000256" key="7">
    <source>
        <dbReference type="ARBA" id="ARBA00023014"/>
    </source>
</evidence>
<dbReference type="Gene3D" id="3.30.2070.10">
    <property type="entry name" value="Formate dehydrogenase/DMSO reductase"/>
    <property type="match status" value="1"/>
</dbReference>
<dbReference type="SUPFAM" id="SSF53706">
    <property type="entry name" value="Formate dehydrogenase/DMSO reductase, domains 1-3"/>
    <property type="match status" value="1"/>
</dbReference>
<dbReference type="AlphaFoldDB" id="A0A538UB80"/>
<evidence type="ECO:0000256" key="6">
    <source>
        <dbReference type="ARBA" id="ARBA00023004"/>
    </source>
</evidence>
<accession>A0A538UB80</accession>
<sequence length="690" mass="75005">MSESLQIVRGACPHDCPDTCAWDVTVEAGRATAMRGAKDHPFTRGGLCAKVSRYLDRVYAPDRLLHPMWRVGAKGERRYERIGWDEALERIAHALQDVVRAHGGAAVLPYSYMGTQGIVQGASLDRRFFAQIGATRLVREVCGSAPAHGFIATQGGTKGMLPEDLRHSRLILLWGTNTIVTNLHLWPFILEARAHGAQVVVIDPVRTRTAQAADRHLRPRPGSDAALALGLMHVIVSEKLHDAAYVECHTLGFDALRERLAEYPPERAAELTGVPTADIVALARDYATIAPQAIRTLIGMGHHEHAGMTLRTIACLPGLVGAWRHRGGGLVGTTSWAGWAPLDLAAVSRPELEDPTIRQVNMVQLGRALTELEPKIRALVVYNSNPAAIAPEQGRVLEGLRREDLFTVVIEQFLTDTAAYADVVLPATTQIEHWDLVPSWGTPYLALNRPAIAPRGECLPNSEIFRRLAARMGLDPTLFRESDEELIRRALDSRSPLMRGITWESLLERGWARVALPDDWRPYAAGGFGTPSGKLEFESASLGARGFDSLPRHTPANESPGGDTALAARYPLQLVSGKWSLHFLNSSYANLPHHLKSEGEMTVELHAEDAAARGVGEGERVRVFNDRGAVIGRARVGDRVPAGVVGIPSGWWSSRTAGGAGVNALTEARITDLGGGAAYHDALVEVERVP</sequence>
<dbReference type="InterPro" id="IPR006656">
    <property type="entry name" value="Mopterin_OxRdtase"/>
</dbReference>
<name>A0A538UB80_UNCEI</name>
<dbReference type="CDD" id="cd02766">
    <property type="entry name" value="MopB_3"/>
    <property type="match status" value="1"/>
</dbReference>
<dbReference type="Gene3D" id="3.40.50.740">
    <property type="match status" value="1"/>
</dbReference>
<dbReference type="PANTHER" id="PTHR43742:SF6">
    <property type="entry name" value="OXIDOREDUCTASE YYAE-RELATED"/>
    <property type="match status" value="1"/>
</dbReference>
<dbReference type="GO" id="GO:0043546">
    <property type="term" value="F:molybdopterin cofactor binding"/>
    <property type="evidence" value="ECO:0007669"/>
    <property type="project" value="InterPro"/>
</dbReference>